<dbReference type="SUPFAM" id="SSF51338">
    <property type="entry name" value="Composite domain of metallo-dependent hydrolases"/>
    <property type="match status" value="1"/>
</dbReference>
<dbReference type="SUPFAM" id="SSF51556">
    <property type="entry name" value="Metallo-dependent hydrolases"/>
    <property type="match status" value="1"/>
</dbReference>
<evidence type="ECO:0000313" key="4">
    <source>
        <dbReference type="Proteomes" id="UP001500523"/>
    </source>
</evidence>
<name>A0ABP7EKY0_9SPHN</name>
<dbReference type="PANTHER" id="PTHR43135">
    <property type="entry name" value="ALPHA-D-RIBOSE 1-METHYLPHOSPHONATE 5-TRIPHOSPHATE DIPHOSPHATASE"/>
    <property type="match status" value="1"/>
</dbReference>
<proteinExistence type="predicted"/>
<dbReference type="EMBL" id="BAABBF010000009">
    <property type="protein sequence ID" value="GAA3720747.1"/>
    <property type="molecule type" value="Genomic_DNA"/>
</dbReference>
<dbReference type="Gene3D" id="2.30.40.10">
    <property type="entry name" value="Urease, subunit C, domain 1"/>
    <property type="match status" value="1"/>
</dbReference>
<dbReference type="Pfam" id="PF01979">
    <property type="entry name" value="Amidohydro_1"/>
    <property type="match status" value="1"/>
</dbReference>
<feature type="chain" id="PRO_5046457367" evidence="1">
    <location>
        <begin position="22"/>
        <end position="425"/>
    </location>
</feature>
<dbReference type="InterPro" id="IPR051781">
    <property type="entry name" value="Metallo-dep_Hydrolase"/>
</dbReference>
<organism evidence="3 4">
    <name type="scientific">Sphingomonas cynarae</name>
    <dbReference type="NCBI Taxonomy" id="930197"/>
    <lineage>
        <taxon>Bacteria</taxon>
        <taxon>Pseudomonadati</taxon>
        <taxon>Pseudomonadota</taxon>
        <taxon>Alphaproteobacteria</taxon>
        <taxon>Sphingomonadales</taxon>
        <taxon>Sphingomonadaceae</taxon>
        <taxon>Sphingomonas</taxon>
    </lineage>
</organism>
<accession>A0ABP7EKY0</accession>
<comment type="caution">
    <text evidence="3">The sequence shown here is derived from an EMBL/GenBank/DDBJ whole genome shotgun (WGS) entry which is preliminary data.</text>
</comment>
<dbReference type="InterPro" id="IPR011059">
    <property type="entry name" value="Metal-dep_hydrolase_composite"/>
</dbReference>
<feature type="signal peptide" evidence="1">
    <location>
        <begin position="1"/>
        <end position="21"/>
    </location>
</feature>
<dbReference type="Gene3D" id="3.20.20.140">
    <property type="entry name" value="Metal-dependent hydrolases"/>
    <property type="match status" value="1"/>
</dbReference>
<dbReference type="InterPro" id="IPR032466">
    <property type="entry name" value="Metal_Hydrolase"/>
</dbReference>
<protein>
    <submittedName>
        <fullName evidence="3">Amidohydrolase family protein</fullName>
    </submittedName>
</protein>
<keyword evidence="4" id="KW-1185">Reference proteome</keyword>
<sequence>MAKCWLAIVMAMMLAGASAPSVEPTTGTATLLRPTAVFDGIDGKMHVGWQVLVRGDRIVAVGPNLTVPAGAHIIDLAGDTLMPGMIEGHGHLFLHPYDEASWDDQVLHEPLALRTARAVANARATLRAGFTSERDLGTEGAGYADVGLKAAIDQGIVEGPRLSVATRAIVALGAYGPKGFEPGVAIPQGAEEVSGAEQTVAAVRRQIAAGADWVKLYADYRWRAGEDSRATLSLDEIRAAVGAAHDAGRPVAVHASTVEGMRRAIEAGVDTIEHGYGGTPAIFASMAAKKIALCPTLAASDASARYRGWTGAEPTPAAVKASRDSLRLALAAGVPICMGGDAGVFAHGTNAREMQLMAAAGMTPAQVLLAATSGNARWMRVGDRLGAVKPGLLADLVAVAGDPTVNISAVRAVRLVMKGGAVVGM</sequence>
<dbReference type="Proteomes" id="UP001500523">
    <property type="component" value="Unassembled WGS sequence"/>
</dbReference>
<feature type="domain" description="Amidohydrolase-related" evidence="2">
    <location>
        <begin position="80"/>
        <end position="423"/>
    </location>
</feature>
<reference evidence="4" key="1">
    <citation type="journal article" date="2019" name="Int. J. Syst. Evol. Microbiol.">
        <title>The Global Catalogue of Microorganisms (GCM) 10K type strain sequencing project: providing services to taxonomists for standard genome sequencing and annotation.</title>
        <authorList>
            <consortium name="The Broad Institute Genomics Platform"/>
            <consortium name="The Broad Institute Genome Sequencing Center for Infectious Disease"/>
            <person name="Wu L."/>
            <person name="Ma J."/>
        </authorList>
    </citation>
    <scope>NUCLEOTIDE SEQUENCE [LARGE SCALE GENOMIC DNA]</scope>
    <source>
        <strain evidence="4">JCM 17498</strain>
    </source>
</reference>
<gene>
    <name evidence="3" type="ORF">GCM10022268_31270</name>
</gene>
<dbReference type="PANTHER" id="PTHR43135:SF3">
    <property type="entry name" value="ALPHA-D-RIBOSE 1-METHYLPHOSPHONATE 5-TRIPHOSPHATE DIPHOSPHATASE"/>
    <property type="match status" value="1"/>
</dbReference>
<evidence type="ECO:0000259" key="2">
    <source>
        <dbReference type="Pfam" id="PF01979"/>
    </source>
</evidence>
<evidence type="ECO:0000256" key="1">
    <source>
        <dbReference type="SAM" id="SignalP"/>
    </source>
</evidence>
<dbReference type="InterPro" id="IPR006680">
    <property type="entry name" value="Amidohydro-rel"/>
</dbReference>
<evidence type="ECO:0000313" key="3">
    <source>
        <dbReference type="EMBL" id="GAA3720747.1"/>
    </source>
</evidence>
<dbReference type="InterPro" id="IPR057744">
    <property type="entry name" value="OTAase-like"/>
</dbReference>
<dbReference type="RefSeq" id="WP_425567189.1">
    <property type="nucleotide sequence ID" value="NZ_BAABBF010000009.1"/>
</dbReference>
<keyword evidence="1" id="KW-0732">Signal</keyword>
<dbReference type="CDD" id="cd01299">
    <property type="entry name" value="Met_dep_hydrolase_A"/>
    <property type="match status" value="1"/>
</dbReference>